<reference evidence="7" key="1">
    <citation type="journal article" date="2019" name="Int. J. Syst. Evol. Microbiol.">
        <title>The Global Catalogue of Microorganisms (GCM) 10K type strain sequencing project: providing services to taxonomists for standard genome sequencing and annotation.</title>
        <authorList>
            <consortium name="The Broad Institute Genomics Platform"/>
            <consortium name="The Broad Institute Genome Sequencing Center for Infectious Disease"/>
            <person name="Wu L."/>
            <person name="Ma J."/>
        </authorList>
    </citation>
    <scope>NUCLEOTIDE SEQUENCE [LARGE SCALE GENOMIC DNA]</scope>
    <source>
        <strain evidence="7">JCM 17925</strain>
    </source>
</reference>
<dbReference type="InterPro" id="IPR009057">
    <property type="entry name" value="Homeodomain-like_sf"/>
</dbReference>
<keyword evidence="7" id="KW-1185">Reference proteome</keyword>
<evidence type="ECO:0000256" key="2">
    <source>
        <dbReference type="ARBA" id="ARBA00023125"/>
    </source>
</evidence>
<dbReference type="EMBL" id="BAABHB010000006">
    <property type="protein sequence ID" value="GAA4409348.1"/>
    <property type="molecule type" value="Genomic_DNA"/>
</dbReference>
<keyword evidence="2 4" id="KW-0238">DNA-binding</keyword>
<dbReference type="InterPro" id="IPR036271">
    <property type="entry name" value="Tet_transcr_reg_TetR-rel_C_sf"/>
</dbReference>
<gene>
    <name evidence="6" type="ORF">GCM10023187_32490</name>
</gene>
<evidence type="ECO:0000256" key="1">
    <source>
        <dbReference type="ARBA" id="ARBA00023015"/>
    </source>
</evidence>
<keyword evidence="1" id="KW-0805">Transcription regulation</keyword>
<accession>A0ABP8KKF6</accession>
<evidence type="ECO:0000313" key="6">
    <source>
        <dbReference type="EMBL" id="GAA4409348.1"/>
    </source>
</evidence>
<dbReference type="SUPFAM" id="SSF48498">
    <property type="entry name" value="Tetracyclin repressor-like, C-terminal domain"/>
    <property type="match status" value="1"/>
</dbReference>
<keyword evidence="3" id="KW-0804">Transcription</keyword>
<dbReference type="PRINTS" id="PR00455">
    <property type="entry name" value="HTHTETR"/>
</dbReference>
<dbReference type="Proteomes" id="UP001500936">
    <property type="component" value="Unassembled WGS sequence"/>
</dbReference>
<evidence type="ECO:0000313" key="7">
    <source>
        <dbReference type="Proteomes" id="UP001500936"/>
    </source>
</evidence>
<dbReference type="Gene3D" id="1.10.357.10">
    <property type="entry name" value="Tetracycline Repressor, domain 2"/>
    <property type="match status" value="1"/>
</dbReference>
<dbReference type="InterPro" id="IPR001647">
    <property type="entry name" value="HTH_TetR"/>
</dbReference>
<dbReference type="Pfam" id="PF16925">
    <property type="entry name" value="TetR_C_13"/>
    <property type="match status" value="1"/>
</dbReference>
<name>A0ABP8KKF6_9BACT</name>
<evidence type="ECO:0000256" key="4">
    <source>
        <dbReference type="PROSITE-ProRule" id="PRU00335"/>
    </source>
</evidence>
<dbReference type="PROSITE" id="PS50977">
    <property type="entry name" value="HTH_TETR_2"/>
    <property type="match status" value="1"/>
</dbReference>
<feature type="domain" description="HTH tetR-type" evidence="5">
    <location>
        <begin position="1"/>
        <end position="61"/>
    </location>
</feature>
<organism evidence="6 7">
    <name type="scientific">Nibrella viscosa</name>
    <dbReference type="NCBI Taxonomy" id="1084524"/>
    <lineage>
        <taxon>Bacteria</taxon>
        <taxon>Pseudomonadati</taxon>
        <taxon>Bacteroidota</taxon>
        <taxon>Cytophagia</taxon>
        <taxon>Cytophagales</taxon>
        <taxon>Spirosomataceae</taxon>
        <taxon>Nibrella</taxon>
    </lineage>
</organism>
<feature type="DNA-binding region" description="H-T-H motif" evidence="4">
    <location>
        <begin position="24"/>
        <end position="43"/>
    </location>
</feature>
<proteinExistence type="predicted"/>
<dbReference type="PANTHER" id="PTHR47506">
    <property type="entry name" value="TRANSCRIPTIONAL REGULATORY PROTEIN"/>
    <property type="match status" value="1"/>
</dbReference>
<dbReference type="Pfam" id="PF00440">
    <property type="entry name" value="TetR_N"/>
    <property type="match status" value="1"/>
</dbReference>
<dbReference type="PANTHER" id="PTHR47506:SF1">
    <property type="entry name" value="HTH-TYPE TRANSCRIPTIONAL REGULATOR YJDC"/>
    <property type="match status" value="1"/>
</dbReference>
<evidence type="ECO:0000259" key="5">
    <source>
        <dbReference type="PROSITE" id="PS50977"/>
    </source>
</evidence>
<dbReference type="InterPro" id="IPR011075">
    <property type="entry name" value="TetR_C"/>
</dbReference>
<dbReference type="RefSeq" id="WP_345268887.1">
    <property type="nucleotide sequence ID" value="NZ_BAABHB010000006.1"/>
</dbReference>
<protein>
    <submittedName>
        <fullName evidence="6">TetR/AcrR family transcriptional regulator</fullName>
    </submittedName>
</protein>
<sequence length="185" mass="21005">MTTRDTILNLADHLIKDKGFNAFSFHDLSRTIGIKTASIHYHFPTKTDLVIAVIRQHIDRFAALKESLADKDPITKLRGFFSIYAQLKKENKVCLVGSLATDLHTVDERIQGELKTLAGQILDWVTDILQEGQEQGIFHFDVPVRTKAILIITNMMAIVQLSRLTGDDDFKLVKYTILEELQTTH</sequence>
<dbReference type="SUPFAM" id="SSF46689">
    <property type="entry name" value="Homeodomain-like"/>
    <property type="match status" value="1"/>
</dbReference>
<comment type="caution">
    <text evidence="6">The sequence shown here is derived from an EMBL/GenBank/DDBJ whole genome shotgun (WGS) entry which is preliminary data.</text>
</comment>
<evidence type="ECO:0000256" key="3">
    <source>
        <dbReference type="ARBA" id="ARBA00023163"/>
    </source>
</evidence>